<evidence type="ECO:0000256" key="9">
    <source>
        <dbReference type="SAM" id="Phobius"/>
    </source>
</evidence>
<dbReference type="InterPro" id="IPR039421">
    <property type="entry name" value="Type_1_exporter"/>
</dbReference>
<protein>
    <submittedName>
        <fullName evidence="12">Putative ABC transporter ATP-binding protein</fullName>
    </submittedName>
</protein>
<dbReference type="InterPro" id="IPR017871">
    <property type="entry name" value="ABC_transporter-like_CS"/>
</dbReference>
<dbReference type="Gene3D" id="3.40.50.300">
    <property type="entry name" value="P-loop containing nucleotide triphosphate hydrolases"/>
    <property type="match status" value="1"/>
</dbReference>
<proteinExistence type="predicted"/>
<evidence type="ECO:0000256" key="6">
    <source>
        <dbReference type="ARBA" id="ARBA00022840"/>
    </source>
</evidence>
<keyword evidence="3" id="KW-1003">Cell membrane</keyword>
<evidence type="ECO:0000313" key="12">
    <source>
        <dbReference type="EMBL" id="VYU53922.1"/>
    </source>
</evidence>
<keyword evidence="6 12" id="KW-0067">ATP-binding</keyword>
<evidence type="ECO:0000256" key="2">
    <source>
        <dbReference type="ARBA" id="ARBA00022448"/>
    </source>
</evidence>
<keyword evidence="2" id="KW-0813">Transport</keyword>
<evidence type="ECO:0000256" key="5">
    <source>
        <dbReference type="ARBA" id="ARBA00022741"/>
    </source>
</evidence>
<dbReference type="SUPFAM" id="SSF90123">
    <property type="entry name" value="ABC transporter transmembrane region"/>
    <property type="match status" value="1"/>
</dbReference>
<dbReference type="Pfam" id="PF00005">
    <property type="entry name" value="ABC_tran"/>
    <property type="match status" value="1"/>
</dbReference>
<dbReference type="PANTHER" id="PTHR24221:SF654">
    <property type="entry name" value="ATP-BINDING CASSETTE SUB-FAMILY B MEMBER 6"/>
    <property type="match status" value="1"/>
</dbReference>
<sequence>MLNNDVTNLENNYFAKIPEILQNGFVFLTCAGVLCYYDVRIVCLVILTALLPVAVPFLIGEKLSQKTKALYEELENYNRKLKDWMGGFEVIHSFQVEDEVKKRFAKSVEDVEKRRYEGRRYQNPYGILTLLLTYLILSIQLVVSAYLVFIGSISERMLLSIFYLISSVNNPIREIAYLLLDVKAAIPNARKVETLFKERPEESKKTGESVKSVMPLELKEVRFGYTKAKEVLHGVNMCFEKGKKYAIVGSSGCGKSTLLKLLANYYKDYEGEILIGEQELRMIERKSLSRKIAMIHQNVFLFEDTLRANITMFQEYPDEEIKAAVKKAGLEKIVEDNPLGTEQMVCENGNNFSGGEKQRIAIARAILTRAEVLLLDEATSSLDAELSMQIEQLILSQKETTILNVTHRFHESILRQYDCILTMHQGKIVEMGTFEELMKKKQFFYSLYTVNH</sequence>
<feature type="domain" description="ABC transmembrane type-1" evidence="11">
    <location>
        <begin position="1"/>
        <end position="184"/>
    </location>
</feature>
<feature type="transmembrane region" description="Helical" evidence="9">
    <location>
        <begin position="125"/>
        <end position="149"/>
    </location>
</feature>
<dbReference type="AlphaFoldDB" id="A0A6N3FNZ3"/>
<evidence type="ECO:0000256" key="1">
    <source>
        <dbReference type="ARBA" id="ARBA00004651"/>
    </source>
</evidence>
<evidence type="ECO:0000256" key="7">
    <source>
        <dbReference type="ARBA" id="ARBA00022989"/>
    </source>
</evidence>
<keyword evidence="4 9" id="KW-0812">Transmembrane</keyword>
<dbReference type="InterPro" id="IPR011527">
    <property type="entry name" value="ABC1_TM_dom"/>
</dbReference>
<dbReference type="Pfam" id="PF00664">
    <property type="entry name" value="ABC_membrane"/>
    <property type="match status" value="1"/>
</dbReference>
<evidence type="ECO:0000256" key="4">
    <source>
        <dbReference type="ARBA" id="ARBA00022692"/>
    </source>
</evidence>
<dbReference type="GO" id="GO:0016887">
    <property type="term" value="F:ATP hydrolysis activity"/>
    <property type="evidence" value="ECO:0007669"/>
    <property type="project" value="InterPro"/>
</dbReference>
<comment type="subcellular location">
    <subcellularLocation>
        <location evidence="1">Cell membrane</location>
        <topology evidence="1">Multi-pass membrane protein</topology>
    </subcellularLocation>
</comment>
<evidence type="ECO:0000259" key="10">
    <source>
        <dbReference type="PROSITE" id="PS50893"/>
    </source>
</evidence>
<keyword evidence="7 9" id="KW-1133">Transmembrane helix</keyword>
<evidence type="ECO:0000256" key="3">
    <source>
        <dbReference type="ARBA" id="ARBA00022475"/>
    </source>
</evidence>
<dbReference type="InterPro" id="IPR036640">
    <property type="entry name" value="ABC1_TM_sf"/>
</dbReference>
<dbReference type="FunFam" id="3.40.50.300:FF:000854">
    <property type="entry name" value="Multidrug ABC transporter ATP-binding protein"/>
    <property type="match status" value="1"/>
</dbReference>
<keyword evidence="5" id="KW-0547">Nucleotide-binding</keyword>
<dbReference type="PANTHER" id="PTHR24221">
    <property type="entry name" value="ATP-BINDING CASSETTE SUB-FAMILY B"/>
    <property type="match status" value="1"/>
</dbReference>
<dbReference type="PROSITE" id="PS00211">
    <property type="entry name" value="ABC_TRANSPORTER_1"/>
    <property type="match status" value="1"/>
</dbReference>
<reference evidence="12" key="1">
    <citation type="submission" date="2019-11" db="EMBL/GenBank/DDBJ databases">
        <authorList>
            <person name="Feng L."/>
        </authorList>
    </citation>
    <scope>NUCLEOTIDE SEQUENCE</scope>
    <source>
        <strain evidence="12">RgnavusLFYP36</strain>
    </source>
</reference>
<evidence type="ECO:0000256" key="8">
    <source>
        <dbReference type="ARBA" id="ARBA00023136"/>
    </source>
</evidence>
<dbReference type="InterPro" id="IPR003439">
    <property type="entry name" value="ABC_transporter-like_ATP-bd"/>
</dbReference>
<dbReference type="SMART" id="SM00382">
    <property type="entry name" value="AAA"/>
    <property type="match status" value="1"/>
</dbReference>
<dbReference type="InterPro" id="IPR003593">
    <property type="entry name" value="AAA+_ATPase"/>
</dbReference>
<dbReference type="PROSITE" id="PS50893">
    <property type="entry name" value="ABC_TRANSPORTER_2"/>
    <property type="match status" value="1"/>
</dbReference>
<dbReference type="SUPFAM" id="SSF52540">
    <property type="entry name" value="P-loop containing nucleoside triphosphate hydrolases"/>
    <property type="match status" value="1"/>
</dbReference>
<keyword evidence="8 9" id="KW-0472">Membrane</keyword>
<name>A0A6N3FNZ3_MEDGN</name>
<dbReference type="GO" id="GO:0034040">
    <property type="term" value="F:ATPase-coupled lipid transmembrane transporter activity"/>
    <property type="evidence" value="ECO:0007669"/>
    <property type="project" value="TreeGrafter"/>
</dbReference>
<dbReference type="GO" id="GO:0005524">
    <property type="term" value="F:ATP binding"/>
    <property type="evidence" value="ECO:0007669"/>
    <property type="project" value="UniProtKB-KW"/>
</dbReference>
<evidence type="ECO:0000259" key="11">
    <source>
        <dbReference type="PROSITE" id="PS50929"/>
    </source>
</evidence>
<feature type="transmembrane region" description="Helical" evidence="9">
    <location>
        <begin position="42"/>
        <end position="59"/>
    </location>
</feature>
<dbReference type="InterPro" id="IPR027417">
    <property type="entry name" value="P-loop_NTPase"/>
</dbReference>
<accession>A0A6N3FNZ3</accession>
<gene>
    <name evidence="12" type="ORF">RGLFYP36_01948</name>
</gene>
<dbReference type="GO" id="GO:0140359">
    <property type="term" value="F:ABC-type transporter activity"/>
    <property type="evidence" value="ECO:0007669"/>
    <property type="project" value="InterPro"/>
</dbReference>
<organism evidence="12">
    <name type="scientific">Mediterraneibacter gnavus</name>
    <name type="common">Ruminococcus gnavus</name>
    <dbReference type="NCBI Taxonomy" id="33038"/>
    <lineage>
        <taxon>Bacteria</taxon>
        <taxon>Bacillati</taxon>
        <taxon>Bacillota</taxon>
        <taxon>Clostridia</taxon>
        <taxon>Lachnospirales</taxon>
        <taxon>Lachnospiraceae</taxon>
        <taxon>Mediterraneibacter</taxon>
    </lineage>
</organism>
<dbReference type="Gene3D" id="1.20.1560.10">
    <property type="entry name" value="ABC transporter type 1, transmembrane domain"/>
    <property type="match status" value="1"/>
</dbReference>
<dbReference type="PROSITE" id="PS50929">
    <property type="entry name" value="ABC_TM1F"/>
    <property type="match status" value="1"/>
</dbReference>
<dbReference type="GO" id="GO:0005886">
    <property type="term" value="C:plasma membrane"/>
    <property type="evidence" value="ECO:0007669"/>
    <property type="project" value="UniProtKB-SubCell"/>
</dbReference>
<feature type="domain" description="ABC transporter" evidence="10">
    <location>
        <begin position="216"/>
        <end position="450"/>
    </location>
</feature>
<dbReference type="EMBL" id="CACRUU010000084">
    <property type="protein sequence ID" value="VYU53922.1"/>
    <property type="molecule type" value="Genomic_DNA"/>
</dbReference>